<dbReference type="EMBL" id="CP073346">
    <property type="protein sequence ID" value="UTW08667.1"/>
    <property type="molecule type" value="Genomic_DNA"/>
</dbReference>
<keyword evidence="1" id="KW-0175">Coiled coil</keyword>
<gene>
    <name evidence="2" type="ORF">KDW96_04950</name>
</gene>
<evidence type="ECO:0000313" key="2">
    <source>
        <dbReference type="EMBL" id="UTW08667.1"/>
    </source>
</evidence>
<protein>
    <recommendedName>
        <fullName evidence="4">Cell division protein ZapB</fullName>
    </recommendedName>
</protein>
<evidence type="ECO:0008006" key="4">
    <source>
        <dbReference type="Google" id="ProtNLM"/>
    </source>
</evidence>
<keyword evidence="3" id="KW-1185">Reference proteome</keyword>
<feature type="coiled-coil region" evidence="1">
    <location>
        <begin position="6"/>
        <end position="54"/>
    </location>
</feature>
<name>A0ABY5H8L5_9PSED</name>
<reference evidence="2" key="1">
    <citation type="submission" date="2021-04" db="EMBL/GenBank/DDBJ databases">
        <title>Oceanospirillales bacteria with DddD are important DMSP degraders in coastal seawater.</title>
        <authorList>
            <person name="Liu J."/>
        </authorList>
    </citation>
    <scope>NUCLEOTIDE SEQUENCE</scope>
    <source>
        <strain evidence="2">D13-4</strain>
    </source>
</reference>
<evidence type="ECO:0000313" key="3">
    <source>
        <dbReference type="Proteomes" id="UP001059672"/>
    </source>
</evidence>
<dbReference type="RefSeq" id="WP_255839322.1">
    <property type="nucleotide sequence ID" value="NZ_CP073346.1"/>
</dbReference>
<proteinExistence type="predicted"/>
<organism evidence="2 3">
    <name type="scientific">Pseudomonas benzenivorans</name>
    <dbReference type="NCBI Taxonomy" id="556533"/>
    <lineage>
        <taxon>Bacteria</taxon>
        <taxon>Pseudomonadati</taxon>
        <taxon>Pseudomonadota</taxon>
        <taxon>Gammaproteobacteria</taxon>
        <taxon>Pseudomonadales</taxon>
        <taxon>Pseudomonadaceae</taxon>
        <taxon>Pseudomonas</taxon>
    </lineage>
</organism>
<evidence type="ECO:0000256" key="1">
    <source>
        <dbReference type="SAM" id="Coils"/>
    </source>
</evidence>
<accession>A0ABY5H8L5</accession>
<sequence>MLENNLSQLEQLVGDLVQENKALQEANQQIRSELAQLKDENDALQMSALEQEELHSTTAARIQALVELASRSPEAGPSPAQQ</sequence>
<dbReference type="Proteomes" id="UP001059672">
    <property type="component" value="Chromosome"/>
</dbReference>